<dbReference type="GO" id="GO:0016616">
    <property type="term" value="F:oxidoreductase activity, acting on the CH-OH group of donors, NAD or NADP as acceptor"/>
    <property type="evidence" value="ECO:0007669"/>
    <property type="project" value="InterPro"/>
</dbReference>
<keyword evidence="5" id="KW-0472">Membrane</keyword>
<dbReference type="SUPFAM" id="SSF48179">
    <property type="entry name" value="6-phosphogluconate dehydrogenase C-terminal domain-like"/>
    <property type="match status" value="1"/>
</dbReference>
<dbReference type="AlphaFoldDB" id="A0A438AGD5"/>
<dbReference type="Pfam" id="PF03720">
    <property type="entry name" value="UDPG_MGDP_dh_C"/>
    <property type="match status" value="1"/>
</dbReference>
<feature type="transmembrane region" description="Helical" evidence="5">
    <location>
        <begin position="12"/>
        <end position="29"/>
    </location>
</feature>
<dbReference type="GO" id="GO:0000271">
    <property type="term" value="P:polysaccharide biosynthetic process"/>
    <property type="evidence" value="ECO:0007669"/>
    <property type="project" value="InterPro"/>
</dbReference>
<dbReference type="Pfam" id="PF03721">
    <property type="entry name" value="UDPG_MGDP_dh_N"/>
    <property type="match status" value="1"/>
</dbReference>
<dbReference type="InterPro" id="IPR001732">
    <property type="entry name" value="UDP-Glc/GDP-Man_DH_N"/>
</dbReference>
<comment type="similarity">
    <text evidence="1 4">Belongs to the UDP-glucose/GDP-mannose dehydrogenase family.</text>
</comment>
<dbReference type="SUPFAM" id="SSF51735">
    <property type="entry name" value="NAD(P)-binding Rossmann-fold domains"/>
    <property type="match status" value="1"/>
</dbReference>
<evidence type="ECO:0000256" key="3">
    <source>
        <dbReference type="ARBA" id="ARBA00023027"/>
    </source>
</evidence>
<dbReference type="GO" id="GO:0016628">
    <property type="term" value="F:oxidoreductase activity, acting on the CH-CH group of donors, NAD or NADP as acceptor"/>
    <property type="evidence" value="ECO:0007669"/>
    <property type="project" value="InterPro"/>
</dbReference>
<evidence type="ECO:0000256" key="5">
    <source>
        <dbReference type="SAM" id="Phobius"/>
    </source>
</evidence>
<dbReference type="SMART" id="SM00984">
    <property type="entry name" value="UDPG_MGDP_dh_C"/>
    <property type="match status" value="1"/>
</dbReference>
<comment type="caution">
    <text evidence="7">The sequence shown here is derived from an EMBL/GenBank/DDBJ whole genome shotgun (WGS) entry which is preliminary data.</text>
</comment>
<dbReference type="InterPro" id="IPR017476">
    <property type="entry name" value="UDP-Glc/GDP-Man"/>
</dbReference>
<dbReference type="InterPro" id="IPR014027">
    <property type="entry name" value="UDP-Glc/GDP-Man_DH_C"/>
</dbReference>
<evidence type="ECO:0000256" key="2">
    <source>
        <dbReference type="ARBA" id="ARBA00023002"/>
    </source>
</evidence>
<dbReference type="PIRSF" id="PIRSF000124">
    <property type="entry name" value="UDPglc_GDPman_dh"/>
    <property type="match status" value="1"/>
</dbReference>
<reference evidence="7 8" key="1">
    <citation type="submission" date="2018-11" db="EMBL/GenBank/DDBJ databases">
        <title>Mesobaculum littorinae gen. nov., sp. nov., isolated from Littorina scabra that represents a novel genus of the order Rhodobacteraceae.</title>
        <authorList>
            <person name="Li F."/>
        </authorList>
    </citation>
    <scope>NUCLEOTIDE SEQUENCE [LARGE SCALE GENOMIC DNA]</scope>
    <source>
        <strain evidence="7 8">M0103</strain>
    </source>
</reference>
<dbReference type="InterPro" id="IPR008927">
    <property type="entry name" value="6-PGluconate_DH-like_C_sf"/>
</dbReference>
<dbReference type="Proteomes" id="UP000285908">
    <property type="component" value="Unassembled WGS sequence"/>
</dbReference>
<dbReference type="OrthoDB" id="9803238at2"/>
<evidence type="ECO:0000256" key="1">
    <source>
        <dbReference type="ARBA" id="ARBA00006601"/>
    </source>
</evidence>
<proteinExistence type="inferred from homology"/>
<dbReference type="PANTHER" id="PTHR43491:SF2">
    <property type="entry name" value="UDP-N-ACETYL-D-MANNOSAMINE DEHYDROGENASE"/>
    <property type="match status" value="1"/>
</dbReference>
<protein>
    <submittedName>
        <fullName evidence="7">Nucleotide sugar dehydrogenase</fullName>
    </submittedName>
</protein>
<accession>A0A438AGD5</accession>
<dbReference type="SUPFAM" id="SSF52413">
    <property type="entry name" value="UDP-glucose/GDP-mannose dehydrogenase C-terminal domain"/>
    <property type="match status" value="1"/>
</dbReference>
<dbReference type="InterPro" id="IPR036291">
    <property type="entry name" value="NAD(P)-bd_dom_sf"/>
</dbReference>
<dbReference type="NCBIfam" id="TIGR03026">
    <property type="entry name" value="NDP-sugDHase"/>
    <property type="match status" value="1"/>
</dbReference>
<dbReference type="InterPro" id="IPR028359">
    <property type="entry name" value="UDP_ManNAc/GlcNAc_DH"/>
</dbReference>
<dbReference type="InterPro" id="IPR014026">
    <property type="entry name" value="UDP-Glc/GDP-Man_DH_dimer"/>
</dbReference>
<evidence type="ECO:0000313" key="7">
    <source>
        <dbReference type="EMBL" id="RVV97627.1"/>
    </source>
</evidence>
<organism evidence="7 8">
    <name type="scientific">Mesobaculum littorinae</name>
    <dbReference type="NCBI Taxonomy" id="2486419"/>
    <lineage>
        <taxon>Bacteria</taxon>
        <taxon>Pseudomonadati</taxon>
        <taxon>Pseudomonadota</taxon>
        <taxon>Alphaproteobacteria</taxon>
        <taxon>Rhodobacterales</taxon>
        <taxon>Roseobacteraceae</taxon>
        <taxon>Mesobaculum</taxon>
    </lineage>
</organism>
<evidence type="ECO:0000313" key="8">
    <source>
        <dbReference type="Proteomes" id="UP000285908"/>
    </source>
</evidence>
<dbReference type="RefSeq" id="WP_127907222.1">
    <property type="nucleotide sequence ID" value="NZ_RQXX01000004.1"/>
</dbReference>
<keyword evidence="2" id="KW-0560">Oxidoreductase</keyword>
<keyword evidence="5" id="KW-0812">Transmembrane</keyword>
<keyword evidence="3" id="KW-0520">NAD</keyword>
<name>A0A438AGD5_9RHOB</name>
<dbReference type="InterPro" id="IPR036220">
    <property type="entry name" value="UDP-Glc/GDP-Man_DH_C_sf"/>
</dbReference>
<evidence type="ECO:0000256" key="4">
    <source>
        <dbReference type="PIRNR" id="PIRNR000124"/>
    </source>
</evidence>
<keyword evidence="5" id="KW-1133">Transmembrane helix</keyword>
<evidence type="ECO:0000259" key="6">
    <source>
        <dbReference type="SMART" id="SM00984"/>
    </source>
</evidence>
<feature type="domain" description="UDP-glucose/GDP-mannose dehydrogenase C-terminal" evidence="6">
    <location>
        <begin position="321"/>
        <end position="422"/>
    </location>
</feature>
<dbReference type="EMBL" id="RQXX01000004">
    <property type="protein sequence ID" value="RVV97627.1"/>
    <property type="molecule type" value="Genomic_DNA"/>
</dbReference>
<dbReference type="GO" id="GO:0051287">
    <property type="term" value="F:NAD binding"/>
    <property type="evidence" value="ECO:0007669"/>
    <property type="project" value="InterPro"/>
</dbReference>
<gene>
    <name evidence="7" type="ORF">EKE94_13940</name>
</gene>
<sequence length="429" mass="46650">MTFSLSLKDARIAIIGLGYVGLPLAVALGRKYPTVGFDLKAERIAELRNGEDSTEEVDAEELRTADKLTFSSDEDDLKSCNVFIIAVPTPIDVSHRPNLAPLISASTTVGRTISQGDVVVYESTVYPGATEEDCLPVVESVSGLTFNQDFFAGYSPERINPGDKERPLTKIMKVTSGSKPEVADFVDDLYNSVIEAGTYKATSIRVAEAAKIIENTQRDVNIALINELSIIFSHLGIDTNEVIDAAATKWNFIRLRPGLVGGHCIGVDPYYLVHKATAAGYIPDVIRTAREINDGMARNAVTRLTKKMILSDIPVKNAKVLIVGVTFKENCPDIRNTKVIDLVAHAKGYGMNIDLVDTWANPEEVHEEYNVSIATTLPTEGDYDAIILAVPHEDIVSGGPAALRSILKDNGVLFDLKAAFDVQDSDLRL</sequence>
<dbReference type="PIRSF" id="PIRSF500136">
    <property type="entry name" value="UDP_ManNAc_DH"/>
    <property type="match status" value="1"/>
</dbReference>
<dbReference type="PANTHER" id="PTHR43491">
    <property type="entry name" value="UDP-N-ACETYL-D-MANNOSAMINE DEHYDROGENASE"/>
    <property type="match status" value="1"/>
</dbReference>
<keyword evidence="8" id="KW-1185">Reference proteome</keyword>
<dbReference type="Gene3D" id="3.40.50.720">
    <property type="entry name" value="NAD(P)-binding Rossmann-like Domain"/>
    <property type="match status" value="2"/>
</dbReference>
<dbReference type="Pfam" id="PF00984">
    <property type="entry name" value="UDPG_MGDP_dh"/>
    <property type="match status" value="1"/>
</dbReference>